<protein>
    <submittedName>
        <fullName evidence="1">Uncharacterized protein</fullName>
    </submittedName>
</protein>
<dbReference type="AlphaFoldDB" id="A0A7Y6K7Y7"/>
<sequence length="69" mass="7341">MDTAAEAELVAAFLCRGCGAIAVDDARVQTVVAMQPEHRSLENGCVALRTMYDDGVASTAAEQFYSLVM</sequence>
<evidence type="ECO:0000313" key="1">
    <source>
        <dbReference type="EMBL" id="NUY06082.1"/>
    </source>
</evidence>
<dbReference type="Proteomes" id="UP000594380">
    <property type="component" value="Unassembled WGS sequence"/>
</dbReference>
<dbReference type="RefSeq" id="WP_176112596.1">
    <property type="nucleotide sequence ID" value="NZ_JAALDK010000004.1"/>
</dbReference>
<dbReference type="EMBL" id="JAALDK010000004">
    <property type="protein sequence ID" value="NUY06082.1"/>
    <property type="molecule type" value="Genomic_DNA"/>
</dbReference>
<proteinExistence type="predicted"/>
<accession>A0A7Y6K7Y7</accession>
<name>A0A7Y6K7Y7_9BURK</name>
<reference evidence="1 2" key="1">
    <citation type="submission" date="2020-02" db="EMBL/GenBank/DDBJ databases">
        <title>Paraburkholderia simonii sp. nov. and Paraburkholderia youngii sp. nov. Brazilian and Mexican Mimosa-associated rhizobia.</title>
        <authorList>
            <person name="Mavima L."/>
            <person name="Beukes C.W."/>
            <person name="Chan W.Y."/>
            <person name="Palmer M."/>
            <person name="De Meyer S.E."/>
            <person name="James E.K."/>
            <person name="Venter S.N."/>
            <person name="Steenkamp E.T."/>
        </authorList>
    </citation>
    <scope>NUCLEOTIDE SEQUENCE [LARGE SCALE GENOMIC DNA]</scope>
    <source>
        <strain evidence="1 2">JPY169</strain>
    </source>
</reference>
<gene>
    <name evidence="1" type="ORF">G5S42_42845</name>
</gene>
<dbReference type="GeneID" id="301107033"/>
<comment type="caution">
    <text evidence="1">The sequence shown here is derived from an EMBL/GenBank/DDBJ whole genome shotgun (WGS) entry which is preliminary data.</text>
</comment>
<evidence type="ECO:0000313" key="2">
    <source>
        <dbReference type="Proteomes" id="UP000594380"/>
    </source>
</evidence>
<organism evidence="1 2">
    <name type="scientific">Paraburkholderia youngii</name>
    <dbReference type="NCBI Taxonomy" id="2782701"/>
    <lineage>
        <taxon>Bacteria</taxon>
        <taxon>Pseudomonadati</taxon>
        <taxon>Pseudomonadota</taxon>
        <taxon>Betaproteobacteria</taxon>
        <taxon>Burkholderiales</taxon>
        <taxon>Burkholderiaceae</taxon>
        <taxon>Paraburkholderia</taxon>
    </lineage>
</organism>